<accession>A0A382TF43</accession>
<feature type="domain" description="Nudix hydrolase" evidence="6">
    <location>
        <begin position="1"/>
        <end position="109"/>
    </location>
</feature>
<dbReference type="SUPFAM" id="SSF55811">
    <property type="entry name" value="Nudix"/>
    <property type="match status" value="1"/>
</dbReference>
<keyword evidence="3" id="KW-0479">Metal-binding</keyword>
<sequence length="144" mass="16515">MLLRYNPPNEGLWNGVGGRIEKDETPLQACLREAHEETGIVLTKARFGGLLNWFSQNIHGTLALYTAQVQSETICECDEGELQWKQMDWVFTSSEVVHNIHVVGPLVINGAPASIYHFEYDGFDNIINYERHEWMSSLNKKDYQ</sequence>
<name>A0A382TF43_9ZZZZ</name>
<keyword evidence="5" id="KW-0460">Magnesium</keyword>
<evidence type="ECO:0000256" key="4">
    <source>
        <dbReference type="ARBA" id="ARBA00022801"/>
    </source>
</evidence>
<dbReference type="PANTHER" id="PTHR43758">
    <property type="entry name" value="7,8-DIHYDRO-8-OXOGUANINE TRIPHOSPHATASE"/>
    <property type="match status" value="1"/>
</dbReference>
<dbReference type="InterPro" id="IPR000086">
    <property type="entry name" value="NUDIX_hydrolase_dom"/>
</dbReference>
<evidence type="ECO:0000313" key="7">
    <source>
        <dbReference type="EMBL" id="SVD20041.1"/>
    </source>
</evidence>
<evidence type="ECO:0000256" key="5">
    <source>
        <dbReference type="ARBA" id="ARBA00022842"/>
    </source>
</evidence>
<organism evidence="7">
    <name type="scientific">marine metagenome</name>
    <dbReference type="NCBI Taxonomy" id="408172"/>
    <lineage>
        <taxon>unclassified sequences</taxon>
        <taxon>metagenomes</taxon>
        <taxon>ecological metagenomes</taxon>
    </lineage>
</organism>
<dbReference type="InterPro" id="IPR020084">
    <property type="entry name" value="NUDIX_hydrolase_CS"/>
</dbReference>
<evidence type="ECO:0000256" key="3">
    <source>
        <dbReference type="ARBA" id="ARBA00022723"/>
    </source>
</evidence>
<protein>
    <recommendedName>
        <fullName evidence="6">Nudix hydrolase domain-containing protein</fullName>
    </recommendedName>
</protein>
<proteinExistence type="inferred from homology"/>
<comment type="cofactor">
    <cofactor evidence="1">
        <name>Mg(2+)</name>
        <dbReference type="ChEBI" id="CHEBI:18420"/>
    </cofactor>
</comment>
<dbReference type="EMBL" id="UINC01135722">
    <property type="protein sequence ID" value="SVD20041.1"/>
    <property type="molecule type" value="Genomic_DNA"/>
</dbReference>
<dbReference type="PANTHER" id="PTHR43758:SF2">
    <property type="entry name" value="OXIDIZED PURINE NUCLEOSIDE TRIPHOSPHATE HYDROLASE"/>
    <property type="match status" value="1"/>
</dbReference>
<evidence type="ECO:0000256" key="1">
    <source>
        <dbReference type="ARBA" id="ARBA00001946"/>
    </source>
</evidence>
<dbReference type="GO" id="GO:0016818">
    <property type="term" value="F:hydrolase activity, acting on acid anhydrides, in phosphorus-containing anhydrides"/>
    <property type="evidence" value="ECO:0007669"/>
    <property type="project" value="TreeGrafter"/>
</dbReference>
<dbReference type="Pfam" id="PF00293">
    <property type="entry name" value="NUDIX"/>
    <property type="match status" value="1"/>
</dbReference>
<dbReference type="CDD" id="cd18886">
    <property type="entry name" value="NUDIX_MutT_Nudt1"/>
    <property type="match status" value="1"/>
</dbReference>
<dbReference type="GO" id="GO:0005737">
    <property type="term" value="C:cytoplasm"/>
    <property type="evidence" value="ECO:0007669"/>
    <property type="project" value="TreeGrafter"/>
</dbReference>
<dbReference type="Gene3D" id="3.90.79.10">
    <property type="entry name" value="Nucleoside Triphosphate Pyrophosphohydrolase"/>
    <property type="match status" value="1"/>
</dbReference>
<reference evidence="7" key="1">
    <citation type="submission" date="2018-05" db="EMBL/GenBank/DDBJ databases">
        <authorList>
            <person name="Lanie J.A."/>
            <person name="Ng W.-L."/>
            <person name="Kazmierczak K.M."/>
            <person name="Andrzejewski T.M."/>
            <person name="Davidsen T.M."/>
            <person name="Wayne K.J."/>
            <person name="Tettelin H."/>
            <person name="Glass J.I."/>
            <person name="Rusch D."/>
            <person name="Podicherti R."/>
            <person name="Tsui H.-C.T."/>
            <person name="Winkler M.E."/>
        </authorList>
    </citation>
    <scope>NUCLEOTIDE SEQUENCE</scope>
</reference>
<gene>
    <name evidence="7" type="ORF">METZ01_LOCUS372895</name>
</gene>
<dbReference type="PROSITE" id="PS51462">
    <property type="entry name" value="NUDIX"/>
    <property type="match status" value="1"/>
</dbReference>
<evidence type="ECO:0000259" key="6">
    <source>
        <dbReference type="PROSITE" id="PS51462"/>
    </source>
</evidence>
<dbReference type="GO" id="GO:0046872">
    <property type="term" value="F:metal ion binding"/>
    <property type="evidence" value="ECO:0007669"/>
    <property type="project" value="UniProtKB-KW"/>
</dbReference>
<comment type="similarity">
    <text evidence="2">Belongs to the Nudix hydrolase family.</text>
</comment>
<keyword evidence="4" id="KW-0378">Hydrolase</keyword>
<evidence type="ECO:0000256" key="2">
    <source>
        <dbReference type="ARBA" id="ARBA00005582"/>
    </source>
</evidence>
<dbReference type="PROSITE" id="PS00893">
    <property type="entry name" value="NUDIX_BOX"/>
    <property type="match status" value="1"/>
</dbReference>
<dbReference type="AlphaFoldDB" id="A0A382TF43"/>
<dbReference type="InterPro" id="IPR015797">
    <property type="entry name" value="NUDIX_hydrolase-like_dom_sf"/>
</dbReference>